<keyword evidence="10" id="KW-0812">Transmembrane</keyword>
<dbReference type="GO" id="GO:0046983">
    <property type="term" value="F:protein dimerization activity"/>
    <property type="evidence" value="ECO:0007669"/>
    <property type="project" value="InterPro"/>
</dbReference>
<reference evidence="13 14" key="1">
    <citation type="submission" date="2020-08" db="EMBL/GenBank/DDBJ databases">
        <title>Genomic Encyclopedia of Type Strains, Phase III (KMG-III): the genomes of soil and plant-associated and newly described type strains.</title>
        <authorList>
            <person name="Whitman W."/>
        </authorList>
    </citation>
    <scope>NUCLEOTIDE SEQUENCE [LARGE SCALE GENOMIC DNA]</scope>
    <source>
        <strain evidence="13 14">CECT 8712</strain>
    </source>
</reference>
<feature type="transmembrane region" description="Helical" evidence="10">
    <location>
        <begin position="160"/>
        <end position="181"/>
    </location>
</feature>
<dbReference type="EC" id="2.7.13.3" evidence="2"/>
<evidence type="ECO:0000256" key="7">
    <source>
        <dbReference type="ARBA" id="ARBA00022840"/>
    </source>
</evidence>
<keyword evidence="9" id="KW-0175">Coiled coil</keyword>
<proteinExistence type="predicted"/>
<name>A0A841ILA8_9ACTN</name>
<evidence type="ECO:0000256" key="8">
    <source>
        <dbReference type="ARBA" id="ARBA00023012"/>
    </source>
</evidence>
<keyword evidence="3" id="KW-0597">Phosphoprotein</keyword>
<gene>
    <name evidence="13" type="ORF">FHS13_001528</name>
</gene>
<dbReference type="CDD" id="cd16917">
    <property type="entry name" value="HATPase_UhpB-NarQ-NarX-like"/>
    <property type="match status" value="1"/>
</dbReference>
<evidence type="ECO:0000256" key="3">
    <source>
        <dbReference type="ARBA" id="ARBA00022553"/>
    </source>
</evidence>
<accession>A0A841ILA8</accession>
<dbReference type="GO" id="GO:0005524">
    <property type="term" value="F:ATP binding"/>
    <property type="evidence" value="ECO:0007669"/>
    <property type="project" value="UniProtKB-KW"/>
</dbReference>
<sequence length="421" mass="45534">MWTWLNNLGGDVGALWRDNRQRWLRYRLVVADWAYAVLPLPFSGIMQLSAGSAGDVGVLNGPAAALLESPLFDHFLPMLLFGVYYYVFPVVAAGAAVLLRRSRPQWLMATGFGMLLLFGNFVPAAVALYSYAVHHADRRLLTGWFALYCLAFGLAVDTDLLAQAFLVSAILLVPLVFGLWVGTRRQLVDRLQERAERLEHERYLLAEQAIAAERTRIAREMHDVVAHRVSLMVLHAGGLEVSAEDPRTVETAGLIRTTGREALSELRGILGVLRDDSTAPPTAPQPVLADLDRLVGEWSAAGMRVVLERTGRPGDVSVSAQRTVYRIVQEGLTNAAKHAPGASAAVRVHRMPDRVEVEVANGPASAPATHAPASGFGLVGLHERVVLAGGELMAGSCPDGGWRLRAIVPTDEPDGAEEAAP</sequence>
<evidence type="ECO:0000256" key="5">
    <source>
        <dbReference type="ARBA" id="ARBA00022741"/>
    </source>
</evidence>
<keyword evidence="10" id="KW-0472">Membrane</keyword>
<organism evidence="13 14">
    <name type="scientific">Nocardiopsis algeriensis</name>
    <dbReference type="NCBI Taxonomy" id="1478215"/>
    <lineage>
        <taxon>Bacteria</taxon>
        <taxon>Bacillati</taxon>
        <taxon>Actinomycetota</taxon>
        <taxon>Actinomycetes</taxon>
        <taxon>Streptosporangiales</taxon>
        <taxon>Nocardiopsidaceae</taxon>
        <taxon>Nocardiopsis</taxon>
    </lineage>
</organism>
<evidence type="ECO:0000256" key="10">
    <source>
        <dbReference type="SAM" id="Phobius"/>
    </source>
</evidence>
<comment type="caution">
    <text evidence="13">The sequence shown here is derived from an EMBL/GenBank/DDBJ whole genome shotgun (WGS) entry which is preliminary data.</text>
</comment>
<keyword evidence="8" id="KW-0902">Two-component regulatory system</keyword>
<protein>
    <recommendedName>
        <fullName evidence="2">histidine kinase</fullName>
        <ecNumber evidence="2">2.7.13.3</ecNumber>
    </recommendedName>
</protein>
<feature type="domain" description="Signal transduction histidine kinase subgroup 3 dimerisation and phosphoacceptor" evidence="12">
    <location>
        <begin position="213"/>
        <end position="276"/>
    </location>
</feature>
<comment type="catalytic activity">
    <reaction evidence="1">
        <text>ATP + protein L-histidine = ADP + protein N-phospho-L-histidine.</text>
        <dbReference type="EC" id="2.7.13.3"/>
    </reaction>
</comment>
<dbReference type="Gene3D" id="3.30.565.10">
    <property type="entry name" value="Histidine kinase-like ATPase, C-terminal domain"/>
    <property type="match status" value="1"/>
</dbReference>
<keyword evidence="4" id="KW-0808">Transferase</keyword>
<feature type="transmembrane region" description="Helical" evidence="10">
    <location>
        <begin position="75"/>
        <end position="99"/>
    </location>
</feature>
<dbReference type="AlphaFoldDB" id="A0A841ILA8"/>
<dbReference type="Gene3D" id="1.20.5.1930">
    <property type="match status" value="1"/>
</dbReference>
<evidence type="ECO:0000256" key="9">
    <source>
        <dbReference type="SAM" id="Coils"/>
    </source>
</evidence>
<dbReference type="Pfam" id="PF07730">
    <property type="entry name" value="HisKA_3"/>
    <property type="match status" value="1"/>
</dbReference>
<dbReference type="GO" id="GO:0000155">
    <property type="term" value="F:phosphorelay sensor kinase activity"/>
    <property type="evidence" value="ECO:0007669"/>
    <property type="project" value="InterPro"/>
</dbReference>
<keyword evidence="5" id="KW-0547">Nucleotide-binding</keyword>
<evidence type="ECO:0000313" key="13">
    <source>
        <dbReference type="EMBL" id="MBB6119579.1"/>
    </source>
</evidence>
<evidence type="ECO:0000259" key="12">
    <source>
        <dbReference type="Pfam" id="PF07730"/>
    </source>
</evidence>
<evidence type="ECO:0000256" key="2">
    <source>
        <dbReference type="ARBA" id="ARBA00012438"/>
    </source>
</evidence>
<dbReference type="GO" id="GO:0016020">
    <property type="term" value="C:membrane"/>
    <property type="evidence" value="ECO:0007669"/>
    <property type="project" value="InterPro"/>
</dbReference>
<dbReference type="InterPro" id="IPR050482">
    <property type="entry name" value="Sensor_HK_TwoCompSys"/>
</dbReference>
<keyword evidence="6 13" id="KW-0418">Kinase</keyword>
<dbReference type="InterPro" id="IPR011712">
    <property type="entry name" value="Sig_transdc_His_kin_sub3_dim/P"/>
</dbReference>
<dbReference type="RefSeq" id="WP_184289703.1">
    <property type="nucleotide sequence ID" value="NZ_JACHJO010000004.1"/>
</dbReference>
<dbReference type="Pfam" id="PF02518">
    <property type="entry name" value="HATPase_c"/>
    <property type="match status" value="1"/>
</dbReference>
<dbReference type="InterPro" id="IPR036890">
    <property type="entry name" value="HATPase_C_sf"/>
</dbReference>
<dbReference type="EMBL" id="JACHJO010000004">
    <property type="protein sequence ID" value="MBB6119579.1"/>
    <property type="molecule type" value="Genomic_DNA"/>
</dbReference>
<evidence type="ECO:0000313" key="14">
    <source>
        <dbReference type="Proteomes" id="UP000536604"/>
    </source>
</evidence>
<dbReference type="SUPFAM" id="SSF55874">
    <property type="entry name" value="ATPase domain of HSP90 chaperone/DNA topoisomerase II/histidine kinase"/>
    <property type="match status" value="1"/>
</dbReference>
<dbReference type="PANTHER" id="PTHR24421">
    <property type="entry name" value="NITRATE/NITRITE SENSOR PROTEIN NARX-RELATED"/>
    <property type="match status" value="1"/>
</dbReference>
<dbReference type="PANTHER" id="PTHR24421:SF10">
    <property type="entry name" value="NITRATE_NITRITE SENSOR PROTEIN NARQ"/>
    <property type="match status" value="1"/>
</dbReference>
<evidence type="ECO:0000256" key="1">
    <source>
        <dbReference type="ARBA" id="ARBA00000085"/>
    </source>
</evidence>
<evidence type="ECO:0000256" key="6">
    <source>
        <dbReference type="ARBA" id="ARBA00022777"/>
    </source>
</evidence>
<feature type="domain" description="Histidine kinase/HSP90-like ATPase" evidence="11">
    <location>
        <begin position="321"/>
        <end position="410"/>
    </location>
</feature>
<feature type="coiled-coil region" evidence="9">
    <location>
        <begin position="181"/>
        <end position="208"/>
    </location>
</feature>
<keyword evidence="10" id="KW-1133">Transmembrane helix</keyword>
<keyword evidence="14" id="KW-1185">Reference proteome</keyword>
<dbReference type="Proteomes" id="UP000536604">
    <property type="component" value="Unassembled WGS sequence"/>
</dbReference>
<feature type="transmembrane region" description="Helical" evidence="10">
    <location>
        <begin position="106"/>
        <end position="132"/>
    </location>
</feature>
<evidence type="ECO:0000256" key="4">
    <source>
        <dbReference type="ARBA" id="ARBA00022679"/>
    </source>
</evidence>
<dbReference type="InterPro" id="IPR003594">
    <property type="entry name" value="HATPase_dom"/>
</dbReference>
<evidence type="ECO:0000259" key="11">
    <source>
        <dbReference type="Pfam" id="PF02518"/>
    </source>
</evidence>
<keyword evidence="7" id="KW-0067">ATP-binding</keyword>